<comment type="caution">
    <text evidence="2">The sequence shown here is derived from an EMBL/GenBank/DDBJ whole genome shotgun (WGS) entry which is preliminary data.</text>
</comment>
<evidence type="ECO:0000256" key="1">
    <source>
        <dbReference type="SAM" id="Phobius"/>
    </source>
</evidence>
<evidence type="ECO:0000313" key="2">
    <source>
        <dbReference type="EMBL" id="KXU34728.1"/>
    </source>
</evidence>
<proteinExistence type="predicted"/>
<gene>
    <name evidence="2" type="ORF">AXK11_07750</name>
</gene>
<sequence>MFPEQMTVYVGLIGIAGLSLLIWNFITRSLARKPIPLPALCTIWTLAFISFGGLVGLFALISDFYMIRAIQRYATIISTISFLYFALGLSRWSRDWHNIPKIALISAIGIGGLADQAWPHFKKWQGSAESMTRQLEEDATLVTKLETELPAKSMLFMLPIVPFPEGPQQLYGMQDYELFRPFLHSKTLRYSYGSHKGRPTTEWQKHTAYLPANKMVTELESYGFRGILINRHGYEDNANSLLEELASAGHKPTIEQGDEWVFIPLNPSPTPKLPHLPYSFPDKWFSSEGTPDNWWRWTSTSKNNIIHLYTRESGRHHLTFDISAVSARNIYLTLDGKPLDTINLSTSNLHRAISLILDLPKGKNILTLSTDQPPTIPIGDNRALSLCVANLNLVPIGSLSLNFGQNWFPREGTADNWWRWTGTITGSELSIYSKEAGKYQLTASLGVISPRQVYFMREGELIQKVEFQHQGEQAISFTLKLKQGDNTILLSTDQMGLSPVGDPRHLAFYIKNAQIAALPPQVVSFDNNWFPKERGGDNWWHWTGKRTGSKVSIDNHGEEGTYELFALVGAINQRKVDVMVNGELAAILEFDQAGEQELSIPLRLKQGNNSLILSTDQDPIQPDTRDTRELAFYIKNLTIKSTVDNEKQ</sequence>
<name>A0A139SJI4_9BACT</name>
<organism evidence="2 3">
    <name type="scientific">Cephaloticoccus primus</name>
    <dbReference type="NCBI Taxonomy" id="1548207"/>
    <lineage>
        <taxon>Bacteria</taxon>
        <taxon>Pseudomonadati</taxon>
        <taxon>Verrucomicrobiota</taxon>
        <taxon>Opitutia</taxon>
        <taxon>Opitutales</taxon>
        <taxon>Opitutaceae</taxon>
        <taxon>Cephaloticoccus</taxon>
    </lineage>
</organism>
<dbReference type="Proteomes" id="UP000070058">
    <property type="component" value="Unassembled WGS sequence"/>
</dbReference>
<feature type="transmembrane region" description="Helical" evidence="1">
    <location>
        <begin position="37"/>
        <end position="61"/>
    </location>
</feature>
<dbReference type="AlphaFoldDB" id="A0A139SJI4"/>
<reference evidence="3" key="1">
    <citation type="submission" date="2016-02" db="EMBL/GenBank/DDBJ databases">
        <authorList>
            <person name="Sanders J.G."/>
            <person name="Lin J.Y."/>
            <person name="Wertz J.T."/>
            <person name="Russell J.A."/>
            <person name="Moreau C.S."/>
            <person name="Powell S."/>
        </authorList>
    </citation>
    <scope>NUCLEOTIDE SEQUENCE [LARGE SCALE GENOMIC DNA]</scope>
    <source>
        <strain evidence="3">CAG34</strain>
    </source>
</reference>
<dbReference type="STRING" id="1548207.AXK11_07750"/>
<protein>
    <submittedName>
        <fullName evidence="2">Uncharacterized protein</fullName>
    </submittedName>
</protein>
<keyword evidence="1" id="KW-0472">Membrane</keyword>
<keyword evidence="1" id="KW-1133">Transmembrane helix</keyword>
<keyword evidence="3" id="KW-1185">Reference proteome</keyword>
<accession>A0A139SJI4</accession>
<keyword evidence="1" id="KW-0812">Transmembrane</keyword>
<dbReference type="EMBL" id="LSZQ01000057">
    <property type="protein sequence ID" value="KXU34728.1"/>
    <property type="molecule type" value="Genomic_DNA"/>
</dbReference>
<feature type="transmembrane region" description="Helical" evidence="1">
    <location>
        <begin position="6"/>
        <end position="25"/>
    </location>
</feature>
<evidence type="ECO:0000313" key="3">
    <source>
        <dbReference type="Proteomes" id="UP000070058"/>
    </source>
</evidence>